<comment type="caution">
    <text evidence="1">The sequence shown here is derived from an EMBL/GenBank/DDBJ whole genome shotgun (WGS) entry which is preliminary data.</text>
</comment>
<proteinExistence type="predicted"/>
<organism evidence="1 2">
    <name type="scientific">Virgibacillus natechei</name>
    <dbReference type="NCBI Taxonomy" id="1216297"/>
    <lineage>
        <taxon>Bacteria</taxon>
        <taxon>Bacillati</taxon>
        <taxon>Bacillota</taxon>
        <taxon>Bacilli</taxon>
        <taxon>Bacillales</taxon>
        <taxon>Bacillaceae</taxon>
        <taxon>Virgibacillus</taxon>
    </lineage>
</organism>
<accession>A0ABS4II36</accession>
<dbReference type="RefSeq" id="WP_209463712.1">
    <property type="nucleotide sequence ID" value="NZ_CP110224.1"/>
</dbReference>
<dbReference type="EMBL" id="JAGGKX010000015">
    <property type="protein sequence ID" value="MBP1970591.1"/>
    <property type="molecule type" value="Genomic_DNA"/>
</dbReference>
<evidence type="ECO:0000313" key="1">
    <source>
        <dbReference type="EMBL" id="MBP1970591.1"/>
    </source>
</evidence>
<protein>
    <submittedName>
        <fullName evidence="1">Uncharacterized protein</fullName>
    </submittedName>
</protein>
<name>A0ABS4II36_9BACI</name>
<evidence type="ECO:0000313" key="2">
    <source>
        <dbReference type="Proteomes" id="UP001519345"/>
    </source>
</evidence>
<sequence length="97" mass="11194">MVSCLILYHSTITNLTKRKILRAIFHLEEFELHTMDNTTVIIYVWNINKEAFLEAVVNLETTDIELGYGFGNRKMNARIDAEELVENHLAQVNGQVD</sequence>
<gene>
    <name evidence="1" type="ORF">J2Z83_002727</name>
</gene>
<keyword evidence="2" id="KW-1185">Reference proteome</keyword>
<dbReference type="Proteomes" id="UP001519345">
    <property type="component" value="Unassembled WGS sequence"/>
</dbReference>
<reference evidence="1 2" key="1">
    <citation type="submission" date="2021-03" db="EMBL/GenBank/DDBJ databases">
        <title>Genomic Encyclopedia of Type Strains, Phase IV (KMG-IV): sequencing the most valuable type-strain genomes for metagenomic binning, comparative biology and taxonomic classification.</title>
        <authorList>
            <person name="Goeker M."/>
        </authorList>
    </citation>
    <scope>NUCLEOTIDE SEQUENCE [LARGE SCALE GENOMIC DNA]</scope>
    <source>
        <strain evidence="1 2">DSM 25609</strain>
    </source>
</reference>